<dbReference type="EMBL" id="BOSE01000002">
    <property type="protein sequence ID" value="GIP15752.1"/>
    <property type="molecule type" value="Genomic_DNA"/>
</dbReference>
<dbReference type="Proteomes" id="UP000683139">
    <property type="component" value="Unassembled WGS sequence"/>
</dbReference>
<sequence length="75" mass="8486">MTTTLVFQNKAIPVYMSEQNKKAMRKLEAILNRKWETGKQALKQCLATLISIEIVGSEATLHALTEHHSLTISLY</sequence>
<dbReference type="RefSeq" id="WP_213514029.1">
    <property type="nucleotide sequence ID" value="NZ_BOSE01000002.1"/>
</dbReference>
<name>A0A919YJW6_9BACL</name>
<proteinExistence type="predicted"/>
<evidence type="ECO:0000313" key="1">
    <source>
        <dbReference type="EMBL" id="GIP15752.1"/>
    </source>
</evidence>
<reference evidence="1" key="1">
    <citation type="submission" date="2021-03" db="EMBL/GenBank/DDBJ databases">
        <title>Antimicrobial resistance genes in bacteria isolated from Japanese honey, and their potential for conferring macrolide and lincosamide resistance in the American foulbrood pathogen Paenibacillus larvae.</title>
        <authorList>
            <person name="Okamoto M."/>
            <person name="Kumagai M."/>
            <person name="Kanamori H."/>
            <person name="Takamatsu D."/>
        </authorList>
    </citation>
    <scope>NUCLEOTIDE SEQUENCE</scope>
    <source>
        <strain evidence="1">J40TS1</strain>
    </source>
</reference>
<organism evidence="1 2">
    <name type="scientific">Paenibacillus montaniterrae</name>
    <dbReference type="NCBI Taxonomy" id="429341"/>
    <lineage>
        <taxon>Bacteria</taxon>
        <taxon>Bacillati</taxon>
        <taxon>Bacillota</taxon>
        <taxon>Bacilli</taxon>
        <taxon>Bacillales</taxon>
        <taxon>Paenibacillaceae</taxon>
        <taxon>Paenibacillus</taxon>
    </lineage>
</organism>
<gene>
    <name evidence="1" type="ORF">J40TS1_13940</name>
</gene>
<comment type="caution">
    <text evidence="1">The sequence shown here is derived from an EMBL/GenBank/DDBJ whole genome shotgun (WGS) entry which is preliminary data.</text>
</comment>
<dbReference type="AlphaFoldDB" id="A0A919YJW6"/>
<evidence type="ECO:0000313" key="2">
    <source>
        <dbReference type="Proteomes" id="UP000683139"/>
    </source>
</evidence>
<keyword evidence="2" id="KW-1185">Reference proteome</keyword>
<protein>
    <submittedName>
        <fullName evidence="1">Uncharacterized protein</fullName>
    </submittedName>
</protein>
<accession>A0A919YJW6</accession>